<evidence type="ECO:0000313" key="1">
    <source>
        <dbReference type="EMBL" id="GAG14948.1"/>
    </source>
</evidence>
<dbReference type="EMBL" id="BARS01039027">
    <property type="protein sequence ID" value="GAG14948.1"/>
    <property type="molecule type" value="Genomic_DNA"/>
</dbReference>
<gene>
    <name evidence="1" type="ORF">S01H1_59650</name>
</gene>
<comment type="caution">
    <text evidence="1">The sequence shown here is derived from an EMBL/GenBank/DDBJ whole genome shotgun (WGS) entry which is preliminary data.</text>
</comment>
<protein>
    <submittedName>
        <fullName evidence="1">Uncharacterized protein</fullName>
    </submittedName>
</protein>
<feature type="non-terminal residue" evidence="1">
    <location>
        <position position="1"/>
    </location>
</feature>
<proteinExistence type="predicted"/>
<accession>X0VR72</accession>
<organism evidence="1">
    <name type="scientific">marine sediment metagenome</name>
    <dbReference type="NCBI Taxonomy" id="412755"/>
    <lineage>
        <taxon>unclassified sequences</taxon>
        <taxon>metagenomes</taxon>
        <taxon>ecological metagenomes</taxon>
    </lineage>
</organism>
<dbReference type="AlphaFoldDB" id="X0VR72"/>
<name>X0VR72_9ZZZZ</name>
<reference evidence="1" key="1">
    <citation type="journal article" date="2014" name="Front. Microbiol.">
        <title>High frequency of phylogenetically diverse reductive dehalogenase-homologous genes in deep subseafloor sedimentary metagenomes.</title>
        <authorList>
            <person name="Kawai M."/>
            <person name="Futagami T."/>
            <person name="Toyoda A."/>
            <person name="Takaki Y."/>
            <person name="Nishi S."/>
            <person name="Hori S."/>
            <person name="Arai W."/>
            <person name="Tsubouchi T."/>
            <person name="Morono Y."/>
            <person name="Uchiyama I."/>
            <person name="Ito T."/>
            <person name="Fujiyama A."/>
            <person name="Inagaki F."/>
            <person name="Takami H."/>
        </authorList>
    </citation>
    <scope>NUCLEOTIDE SEQUENCE</scope>
    <source>
        <strain evidence="1">Expedition CK06-06</strain>
    </source>
</reference>
<sequence length="173" mass="19712">DEGVSPVIEELFGKIDFEKTVFKKIEIDTTQRDITACPKCKGSKTCYGSKVECECGAGEVEFEDDYGNVYVFECAQCDGKTFFIEKSDIKMKCFECEGSGFLYNLENILINKDICGFEYVTYFTKTFEDLKFSTQYHSGSIVPFIFKGGQGILMKKLHMKYNNKSFALSKFVD</sequence>